<dbReference type="InterPro" id="IPR000884">
    <property type="entry name" value="TSP1_rpt"/>
</dbReference>
<dbReference type="InterPro" id="IPR035986">
    <property type="entry name" value="PKD_dom_sf"/>
</dbReference>
<dbReference type="EMBL" id="LBXO01000069">
    <property type="protein sequence ID" value="KKR31210.1"/>
    <property type="molecule type" value="Genomic_DNA"/>
</dbReference>
<proteinExistence type="predicted"/>
<keyword evidence="2" id="KW-0812">Transmembrane</keyword>
<keyword evidence="2" id="KW-0472">Membrane</keyword>
<dbReference type="Proteomes" id="UP000034137">
    <property type="component" value="Unassembled WGS sequence"/>
</dbReference>
<dbReference type="PROSITE" id="PS50092">
    <property type="entry name" value="TSP1"/>
    <property type="match status" value="1"/>
</dbReference>
<comment type="caution">
    <text evidence="2">The sequence shown here is derived from an EMBL/GenBank/DDBJ whole genome shotgun (WGS) entry which is preliminary data.</text>
</comment>
<name>A0A0G0S8Y7_9BACT</name>
<dbReference type="InterPro" id="IPR000601">
    <property type="entry name" value="PKD_dom"/>
</dbReference>
<dbReference type="Pfam" id="PF18911">
    <property type="entry name" value="PKD_4"/>
    <property type="match status" value="1"/>
</dbReference>
<dbReference type="AlphaFoldDB" id="A0A0G0S8Y7"/>
<evidence type="ECO:0000313" key="3">
    <source>
        <dbReference type="Proteomes" id="UP000034137"/>
    </source>
</evidence>
<organism evidence="2 3">
    <name type="scientific">Candidatus Falkowbacteria bacterium GW2011_GWF2_39_8</name>
    <dbReference type="NCBI Taxonomy" id="1618642"/>
    <lineage>
        <taxon>Bacteria</taxon>
        <taxon>Candidatus Falkowiibacteriota</taxon>
    </lineage>
</organism>
<sequence>MKNLGLKIIFGMFSFFSFMILGDFAQAYPSISFSVSPSSIIRPSVITLTWNTSNAVTCSADSSNGSWSGPKALTGSETVTISTPASYTTFTLTCKDEGGATLAYVKGVFYCALLIDPSTVCSPATNGTSYCSKTTGVPASCGSTTFCVNGTKDCCTGYNYSAWGVCSGGTQTRAITSTISASCSDGVAPVLSQSCVECTSYNYSPWSACSGGIQTRTIISTNPASCVPGVSPVLSQSCPCTSFTYTSYSLCSDMTRTRTRSVISSSPSGCTGGDPITIDSCTNGTCNPAYNGKTLSSIPPTGLCSNGIQSPSPVSSNGPWSWSCIGISGGQTRSCHTNLLGSCGADDGQNLYSTPTNLCTAGTATSVSGDGSALNPWRWTCEGVSCSARKKYSCSNICSNIYDYATTAFDSYDASCSSSIDGTYTYTKDCACGDGKSAGDGLNYGSSCSAPIVPTATMQAPLWDQSLISSVGALGAKLRFYYNDPNGEIGSAYRIMIVEKNGPVILDQTCGAASTTPGCKDFSNSCLKSNSLSCDYLVDKSLLGYSKNYNWYVQVWNQSDTPSLLTQYNNNSIADTDKNIDNDPETFSTFSHEFPSASFTFNPVKINAGKLVQFDASLSTTSPAYGPLTYDWSFTNANVGSATSMKPSVRFNSAGGSTIILTVTDNQGYKTSTSTNILIKNKLPSWQEIRPE</sequence>
<protein>
    <submittedName>
        <fullName evidence="2">Putative transmembrane protein</fullName>
    </submittedName>
</protein>
<dbReference type="InterPro" id="IPR013783">
    <property type="entry name" value="Ig-like_fold"/>
</dbReference>
<evidence type="ECO:0000259" key="1">
    <source>
        <dbReference type="PROSITE" id="PS50093"/>
    </source>
</evidence>
<dbReference type="SMART" id="SM00089">
    <property type="entry name" value="PKD"/>
    <property type="match status" value="1"/>
</dbReference>
<reference evidence="2 3" key="1">
    <citation type="journal article" date="2015" name="Nature">
        <title>rRNA introns, odd ribosomes, and small enigmatic genomes across a large radiation of phyla.</title>
        <authorList>
            <person name="Brown C.T."/>
            <person name="Hug L.A."/>
            <person name="Thomas B.C."/>
            <person name="Sharon I."/>
            <person name="Castelle C.J."/>
            <person name="Singh A."/>
            <person name="Wilkins M.J."/>
            <person name="Williams K.H."/>
            <person name="Banfield J.F."/>
        </authorList>
    </citation>
    <scope>NUCLEOTIDE SEQUENCE [LARGE SCALE GENOMIC DNA]</scope>
</reference>
<dbReference type="CDD" id="cd00146">
    <property type="entry name" value="PKD"/>
    <property type="match status" value="1"/>
</dbReference>
<dbReference type="InterPro" id="IPR022409">
    <property type="entry name" value="PKD/Chitinase_dom"/>
</dbReference>
<evidence type="ECO:0000313" key="2">
    <source>
        <dbReference type="EMBL" id="KKR31210.1"/>
    </source>
</evidence>
<accession>A0A0G0S8Y7</accession>
<dbReference type="Gene3D" id="2.60.40.10">
    <property type="entry name" value="Immunoglobulins"/>
    <property type="match status" value="1"/>
</dbReference>
<feature type="domain" description="PKD" evidence="1">
    <location>
        <begin position="627"/>
        <end position="679"/>
    </location>
</feature>
<dbReference type="SUPFAM" id="SSF49299">
    <property type="entry name" value="PKD domain"/>
    <property type="match status" value="1"/>
</dbReference>
<gene>
    <name evidence="2" type="ORF">UT64_C0069G0009</name>
</gene>
<dbReference type="PROSITE" id="PS50093">
    <property type="entry name" value="PKD"/>
    <property type="match status" value="1"/>
</dbReference>